<dbReference type="PANTHER" id="PTHR30349">
    <property type="entry name" value="PHAGE INTEGRASE-RELATED"/>
    <property type="match status" value="1"/>
</dbReference>
<evidence type="ECO:0000256" key="2">
    <source>
        <dbReference type="ARBA" id="ARBA00023125"/>
    </source>
</evidence>
<dbReference type="InterPro" id="IPR010998">
    <property type="entry name" value="Integrase_recombinase_N"/>
</dbReference>
<dbReference type="Pfam" id="PF00589">
    <property type="entry name" value="Phage_integrase"/>
    <property type="match status" value="1"/>
</dbReference>
<dbReference type="InterPro" id="IPR050090">
    <property type="entry name" value="Tyrosine_recombinase_XerCD"/>
</dbReference>
<feature type="domain" description="Core-binding (CB)" evidence="7">
    <location>
        <begin position="1"/>
        <end position="89"/>
    </location>
</feature>
<accession>A0A1G2PEL3</accession>
<dbReference type="InterPro" id="IPR013762">
    <property type="entry name" value="Integrase-like_cat_sf"/>
</dbReference>
<keyword evidence="2 4" id="KW-0238">DNA-binding</keyword>
<dbReference type="InterPro" id="IPR002104">
    <property type="entry name" value="Integrase_catalytic"/>
</dbReference>
<comment type="similarity">
    <text evidence="1">Belongs to the 'phage' integrase family.</text>
</comment>
<dbReference type="Proteomes" id="UP000178869">
    <property type="component" value="Unassembled WGS sequence"/>
</dbReference>
<protein>
    <recommendedName>
        <fullName evidence="10">Tyrosine recombinase XerC</fullName>
    </recommendedName>
</protein>
<dbReference type="Gene3D" id="1.10.443.10">
    <property type="entry name" value="Intergrase catalytic core"/>
    <property type="match status" value="1"/>
</dbReference>
<dbReference type="AlphaFoldDB" id="A0A1G2PEL3"/>
<dbReference type="GO" id="GO:0015074">
    <property type="term" value="P:DNA integration"/>
    <property type="evidence" value="ECO:0007669"/>
    <property type="project" value="InterPro"/>
</dbReference>
<dbReference type="PANTHER" id="PTHR30349:SF41">
    <property type="entry name" value="INTEGRASE_RECOMBINASE PROTEIN MJ0367-RELATED"/>
    <property type="match status" value="1"/>
</dbReference>
<evidence type="ECO:0000256" key="5">
    <source>
        <dbReference type="SAM" id="MobiDB-lite"/>
    </source>
</evidence>
<dbReference type="PROSITE" id="PS51898">
    <property type="entry name" value="TYR_RECOMBINASE"/>
    <property type="match status" value="1"/>
</dbReference>
<evidence type="ECO:0000256" key="4">
    <source>
        <dbReference type="PROSITE-ProRule" id="PRU01248"/>
    </source>
</evidence>
<evidence type="ECO:0000256" key="3">
    <source>
        <dbReference type="ARBA" id="ARBA00023172"/>
    </source>
</evidence>
<feature type="region of interest" description="Disordered" evidence="5">
    <location>
        <begin position="1"/>
        <end position="50"/>
    </location>
</feature>
<evidence type="ECO:0000259" key="6">
    <source>
        <dbReference type="PROSITE" id="PS51898"/>
    </source>
</evidence>
<dbReference type="Gene3D" id="1.10.150.130">
    <property type="match status" value="1"/>
</dbReference>
<name>A0A1G2PEL3_9BACT</name>
<evidence type="ECO:0000313" key="9">
    <source>
        <dbReference type="Proteomes" id="UP000178869"/>
    </source>
</evidence>
<gene>
    <name evidence="8" type="ORF">A2828_02200</name>
</gene>
<comment type="caution">
    <text evidence="8">The sequence shown here is derived from an EMBL/GenBank/DDBJ whole genome shotgun (WGS) entry which is preliminary data.</text>
</comment>
<dbReference type="GO" id="GO:0003677">
    <property type="term" value="F:DNA binding"/>
    <property type="evidence" value="ECO:0007669"/>
    <property type="project" value="UniProtKB-UniRule"/>
</dbReference>
<evidence type="ECO:0008006" key="10">
    <source>
        <dbReference type="Google" id="ProtNLM"/>
    </source>
</evidence>
<proteinExistence type="inferred from homology"/>
<reference evidence="8 9" key="1">
    <citation type="journal article" date="2016" name="Nat. Commun.">
        <title>Thousands of microbial genomes shed light on interconnected biogeochemical processes in an aquifer system.</title>
        <authorList>
            <person name="Anantharaman K."/>
            <person name="Brown C.T."/>
            <person name="Hug L.A."/>
            <person name="Sharon I."/>
            <person name="Castelle C.J."/>
            <person name="Probst A.J."/>
            <person name="Thomas B.C."/>
            <person name="Singh A."/>
            <person name="Wilkins M.J."/>
            <person name="Karaoz U."/>
            <person name="Brodie E.L."/>
            <person name="Williams K.H."/>
            <person name="Hubbard S.S."/>
            <person name="Banfield J.F."/>
        </authorList>
    </citation>
    <scope>NUCLEOTIDE SEQUENCE [LARGE SCALE GENOMIC DNA]</scope>
</reference>
<evidence type="ECO:0000259" key="7">
    <source>
        <dbReference type="PROSITE" id="PS51900"/>
    </source>
</evidence>
<dbReference type="CDD" id="cd00798">
    <property type="entry name" value="INT_XerDC_C"/>
    <property type="match status" value="1"/>
</dbReference>
<evidence type="ECO:0000256" key="1">
    <source>
        <dbReference type="ARBA" id="ARBA00008857"/>
    </source>
</evidence>
<dbReference type="GO" id="GO:0006310">
    <property type="term" value="P:DNA recombination"/>
    <property type="evidence" value="ECO:0007669"/>
    <property type="project" value="UniProtKB-KW"/>
</dbReference>
<evidence type="ECO:0000313" key="8">
    <source>
        <dbReference type="EMBL" id="OHA46778.1"/>
    </source>
</evidence>
<dbReference type="InterPro" id="IPR044068">
    <property type="entry name" value="CB"/>
</dbReference>
<dbReference type="InterPro" id="IPR011010">
    <property type="entry name" value="DNA_brk_join_enz"/>
</dbReference>
<dbReference type="PROSITE" id="PS51900">
    <property type="entry name" value="CB"/>
    <property type="match status" value="1"/>
</dbReference>
<dbReference type="SUPFAM" id="SSF56349">
    <property type="entry name" value="DNA breaking-rejoining enzymes"/>
    <property type="match status" value="1"/>
</dbReference>
<organism evidence="8 9">
    <name type="scientific">Candidatus Terrybacteria bacterium RIFCSPHIGHO2_01_FULL_43_35</name>
    <dbReference type="NCBI Taxonomy" id="1802361"/>
    <lineage>
        <taxon>Bacteria</taxon>
        <taxon>Candidatus Terryibacteriota</taxon>
    </lineage>
</organism>
<keyword evidence="3" id="KW-0233">DNA recombination</keyword>
<dbReference type="EMBL" id="MHSR01000013">
    <property type="protein sequence ID" value="OHA46778.1"/>
    <property type="molecule type" value="Genomic_DNA"/>
</dbReference>
<sequence length="306" mass="34560">MKPRTERSSGTGVSRETPLEVSPALARPRESAGRAASNEVEPPVEKPTLSDLTEEKVRAFRVWLNRKSLSKQTQNYHVIALRMFLKFLAHKGIDALSAERLELAKTGAREVDFLEGEDLERMLSAPKGNDLRALRDRAILETLFSTGMRVSELCALDIDHINIEKGEFAVRGKGDKIRPVFLSYHSRETIRDYMNARAVIVEKALFVRVPRGKNSLNNGNNFTRLTPRSVQRLVQHYAQKAGIVGKHVSPHTLRHSFATDLLRNGADLRSVQEMLGHSSITTTQIYTHVTNPQLKKVHEKFHKDPE</sequence>
<feature type="domain" description="Tyr recombinase" evidence="6">
    <location>
        <begin position="109"/>
        <end position="299"/>
    </location>
</feature>